<dbReference type="AlphaFoldDB" id="A0A853BET1"/>
<dbReference type="RefSeq" id="WP_281377463.1">
    <property type="nucleotide sequence ID" value="NZ_JACCFK010000002.1"/>
</dbReference>
<keyword evidence="2" id="KW-1185">Reference proteome</keyword>
<name>A0A853BET1_9PSEU</name>
<gene>
    <name evidence="1" type="ORF">HNR02_006557</name>
</gene>
<protein>
    <submittedName>
        <fullName evidence="1">Uncharacterized protein</fullName>
    </submittedName>
</protein>
<reference evidence="1 2" key="1">
    <citation type="submission" date="2020-07" db="EMBL/GenBank/DDBJ databases">
        <title>Sequencing the genomes of 1000 actinobacteria strains.</title>
        <authorList>
            <person name="Klenk H.-P."/>
        </authorList>
    </citation>
    <scope>NUCLEOTIDE SEQUENCE [LARGE SCALE GENOMIC DNA]</scope>
    <source>
        <strain evidence="1 2">DSM 104006</strain>
    </source>
</reference>
<organism evidence="1 2">
    <name type="scientific">Amycolatopsis endophytica</name>
    <dbReference type="NCBI Taxonomy" id="860233"/>
    <lineage>
        <taxon>Bacteria</taxon>
        <taxon>Bacillati</taxon>
        <taxon>Actinomycetota</taxon>
        <taxon>Actinomycetes</taxon>
        <taxon>Pseudonocardiales</taxon>
        <taxon>Pseudonocardiaceae</taxon>
        <taxon>Amycolatopsis</taxon>
    </lineage>
</organism>
<evidence type="ECO:0000313" key="1">
    <source>
        <dbReference type="EMBL" id="NYI93182.1"/>
    </source>
</evidence>
<proteinExistence type="predicted"/>
<comment type="caution">
    <text evidence="1">The sequence shown here is derived from an EMBL/GenBank/DDBJ whole genome shotgun (WGS) entry which is preliminary data.</text>
</comment>
<dbReference type="EMBL" id="JACCFK010000002">
    <property type="protein sequence ID" value="NYI93182.1"/>
    <property type="molecule type" value="Genomic_DNA"/>
</dbReference>
<sequence>MRGNTGTANLGLTFHFDIADGLPTTAAGWSTIWPHLRAAGSVDH</sequence>
<accession>A0A853BET1</accession>
<dbReference type="Proteomes" id="UP000549616">
    <property type="component" value="Unassembled WGS sequence"/>
</dbReference>
<evidence type="ECO:0000313" key="2">
    <source>
        <dbReference type="Proteomes" id="UP000549616"/>
    </source>
</evidence>